<protein>
    <submittedName>
        <fullName evidence="1">Uncharacterized protein</fullName>
    </submittedName>
</protein>
<evidence type="ECO:0000313" key="1">
    <source>
        <dbReference type="EMBL" id="RPB22702.1"/>
    </source>
</evidence>
<proteinExistence type="predicted"/>
<evidence type="ECO:0000313" key="2">
    <source>
        <dbReference type="Proteomes" id="UP000267821"/>
    </source>
</evidence>
<keyword evidence="2" id="KW-1185">Reference proteome</keyword>
<dbReference type="InParanoid" id="A0A3N4LN01"/>
<organism evidence="1 2">
    <name type="scientific">Terfezia boudieri ATCC MYA-4762</name>
    <dbReference type="NCBI Taxonomy" id="1051890"/>
    <lineage>
        <taxon>Eukaryota</taxon>
        <taxon>Fungi</taxon>
        <taxon>Dikarya</taxon>
        <taxon>Ascomycota</taxon>
        <taxon>Pezizomycotina</taxon>
        <taxon>Pezizomycetes</taxon>
        <taxon>Pezizales</taxon>
        <taxon>Pezizaceae</taxon>
        <taxon>Terfezia</taxon>
    </lineage>
</organism>
<gene>
    <name evidence="1" type="ORF">L211DRAFT_839411</name>
</gene>
<reference evidence="1 2" key="1">
    <citation type="journal article" date="2018" name="Nat. Ecol. Evol.">
        <title>Pezizomycetes genomes reveal the molecular basis of ectomycorrhizal truffle lifestyle.</title>
        <authorList>
            <person name="Murat C."/>
            <person name="Payen T."/>
            <person name="Noel B."/>
            <person name="Kuo A."/>
            <person name="Morin E."/>
            <person name="Chen J."/>
            <person name="Kohler A."/>
            <person name="Krizsan K."/>
            <person name="Balestrini R."/>
            <person name="Da Silva C."/>
            <person name="Montanini B."/>
            <person name="Hainaut M."/>
            <person name="Levati E."/>
            <person name="Barry K.W."/>
            <person name="Belfiori B."/>
            <person name="Cichocki N."/>
            <person name="Clum A."/>
            <person name="Dockter R.B."/>
            <person name="Fauchery L."/>
            <person name="Guy J."/>
            <person name="Iotti M."/>
            <person name="Le Tacon F."/>
            <person name="Lindquist E.A."/>
            <person name="Lipzen A."/>
            <person name="Malagnac F."/>
            <person name="Mello A."/>
            <person name="Molinier V."/>
            <person name="Miyauchi S."/>
            <person name="Poulain J."/>
            <person name="Riccioni C."/>
            <person name="Rubini A."/>
            <person name="Sitrit Y."/>
            <person name="Splivallo R."/>
            <person name="Traeger S."/>
            <person name="Wang M."/>
            <person name="Zifcakova L."/>
            <person name="Wipf D."/>
            <person name="Zambonelli A."/>
            <person name="Paolocci F."/>
            <person name="Nowrousian M."/>
            <person name="Ottonello S."/>
            <person name="Baldrian P."/>
            <person name="Spatafora J.W."/>
            <person name="Henrissat B."/>
            <person name="Nagy L.G."/>
            <person name="Aury J.M."/>
            <person name="Wincker P."/>
            <person name="Grigoriev I.V."/>
            <person name="Bonfante P."/>
            <person name="Martin F.M."/>
        </authorList>
    </citation>
    <scope>NUCLEOTIDE SEQUENCE [LARGE SCALE GENOMIC DNA]</scope>
    <source>
        <strain evidence="1 2">ATCC MYA-4762</strain>
    </source>
</reference>
<dbReference type="AlphaFoldDB" id="A0A3N4LN01"/>
<accession>A0A3N4LN01</accession>
<dbReference type="Proteomes" id="UP000267821">
    <property type="component" value="Unassembled WGS sequence"/>
</dbReference>
<dbReference type="EMBL" id="ML121550">
    <property type="protein sequence ID" value="RPB22702.1"/>
    <property type="molecule type" value="Genomic_DNA"/>
</dbReference>
<name>A0A3N4LN01_9PEZI</name>
<sequence length="61" mass="6782">MDSVRTLGYDSGKVSGTILHTIVIPDGTYENSTIGFASLYVEQQVLNTLKRNKMGEICRFI</sequence>